<dbReference type="Gramene" id="OMO94922">
    <property type="protein sequence ID" value="OMO94922"/>
    <property type="gene ID" value="CCACVL1_05697"/>
</dbReference>
<dbReference type="GO" id="GO:0020037">
    <property type="term" value="F:heme binding"/>
    <property type="evidence" value="ECO:0007669"/>
    <property type="project" value="InterPro"/>
</dbReference>
<organism evidence="12 13">
    <name type="scientific">Corchorus capsularis</name>
    <name type="common">Jute</name>
    <dbReference type="NCBI Taxonomy" id="210143"/>
    <lineage>
        <taxon>Eukaryota</taxon>
        <taxon>Viridiplantae</taxon>
        <taxon>Streptophyta</taxon>
        <taxon>Embryophyta</taxon>
        <taxon>Tracheophyta</taxon>
        <taxon>Spermatophyta</taxon>
        <taxon>Magnoliopsida</taxon>
        <taxon>eudicotyledons</taxon>
        <taxon>Gunneridae</taxon>
        <taxon>Pentapetalae</taxon>
        <taxon>rosids</taxon>
        <taxon>malvids</taxon>
        <taxon>Malvales</taxon>
        <taxon>Malvaceae</taxon>
        <taxon>Grewioideae</taxon>
        <taxon>Apeibeae</taxon>
        <taxon>Corchorus</taxon>
    </lineage>
</organism>
<dbReference type="Pfam" id="PF00141">
    <property type="entry name" value="peroxidase"/>
    <property type="match status" value="1"/>
</dbReference>
<evidence type="ECO:0000256" key="3">
    <source>
        <dbReference type="ARBA" id="ARBA00001970"/>
    </source>
</evidence>
<evidence type="ECO:0000259" key="11">
    <source>
        <dbReference type="PROSITE" id="PS50873"/>
    </source>
</evidence>
<proteinExistence type="inferred from homology"/>
<dbReference type="EMBL" id="AWWV01007761">
    <property type="protein sequence ID" value="OMO94922.1"/>
    <property type="molecule type" value="Genomic_DNA"/>
</dbReference>
<evidence type="ECO:0000313" key="13">
    <source>
        <dbReference type="Proteomes" id="UP000188268"/>
    </source>
</evidence>
<evidence type="ECO:0000256" key="4">
    <source>
        <dbReference type="ARBA" id="ARBA00012313"/>
    </source>
</evidence>
<name>A0A1R3JJ96_COCAP</name>
<dbReference type="SUPFAM" id="SSF48113">
    <property type="entry name" value="Heme-dependent peroxidases"/>
    <property type="match status" value="1"/>
</dbReference>
<reference evidence="12 13" key="1">
    <citation type="submission" date="2013-09" db="EMBL/GenBank/DDBJ databases">
        <title>Corchorus capsularis genome sequencing.</title>
        <authorList>
            <person name="Alam M."/>
            <person name="Haque M.S."/>
            <person name="Islam M.S."/>
            <person name="Emdad E.M."/>
            <person name="Islam M.M."/>
            <person name="Ahmed B."/>
            <person name="Halim A."/>
            <person name="Hossen Q.M.M."/>
            <person name="Hossain M.Z."/>
            <person name="Ahmed R."/>
            <person name="Khan M.M."/>
            <person name="Islam R."/>
            <person name="Rashid M.M."/>
            <person name="Khan S.A."/>
            <person name="Rahman M.S."/>
            <person name="Alam M."/>
        </authorList>
    </citation>
    <scope>NUCLEOTIDE SEQUENCE [LARGE SCALE GENOMIC DNA]</scope>
    <source>
        <strain evidence="13">cv. CVL-1</strain>
        <tissue evidence="12">Whole seedling</tissue>
    </source>
</reference>
<dbReference type="Gene3D" id="1.10.520.10">
    <property type="match status" value="1"/>
</dbReference>
<accession>A0A1R3JJ96</accession>
<evidence type="ECO:0000256" key="10">
    <source>
        <dbReference type="RuleBase" id="RU004241"/>
    </source>
</evidence>
<evidence type="ECO:0000313" key="12">
    <source>
        <dbReference type="EMBL" id="OMO94922.1"/>
    </source>
</evidence>
<dbReference type="STRING" id="210143.A0A1R3JJ96"/>
<evidence type="ECO:0000256" key="8">
    <source>
        <dbReference type="ARBA" id="ARBA00023002"/>
    </source>
</evidence>
<keyword evidence="8" id="KW-0560">Oxidoreductase</keyword>
<dbReference type="PRINTS" id="PR00461">
    <property type="entry name" value="PLPEROXIDASE"/>
</dbReference>
<feature type="domain" description="Plant heme peroxidase family profile" evidence="11">
    <location>
        <begin position="12"/>
        <end position="75"/>
    </location>
</feature>
<evidence type="ECO:0000256" key="2">
    <source>
        <dbReference type="ARBA" id="ARBA00001913"/>
    </source>
</evidence>
<dbReference type="AlphaFoldDB" id="A0A1R3JJ96"/>
<sequence length="90" mass="9709">MATPFSAHVLSRKKSLNLAGDAFDLIVRAKTALELQCAGDVSYSDILAESARNLVVMAAGPFYTVKLGRKDSKVSIPPLSKPIFQKSQTQ</sequence>
<dbReference type="PROSITE" id="PS50873">
    <property type="entry name" value="PEROXIDASE_4"/>
    <property type="match status" value="1"/>
</dbReference>
<keyword evidence="7" id="KW-0479">Metal-binding</keyword>
<dbReference type="PANTHER" id="PTHR31517">
    <property type="match status" value="1"/>
</dbReference>
<dbReference type="EC" id="1.11.1.7" evidence="4"/>
<comment type="catalytic activity">
    <reaction evidence="1">
        <text>2 a phenolic donor + H2O2 = 2 a phenolic radical donor + 2 H2O</text>
        <dbReference type="Rhea" id="RHEA:56136"/>
        <dbReference type="ChEBI" id="CHEBI:15377"/>
        <dbReference type="ChEBI" id="CHEBI:16240"/>
        <dbReference type="ChEBI" id="CHEBI:139520"/>
        <dbReference type="ChEBI" id="CHEBI:139521"/>
        <dbReference type="EC" id="1.11.1.7"/>
    </reaction>
</comment>
<dbReference type="InterPro" id="IPR000823">
    <property type="entry name" value="Peroxidase_pln"/>
</dbReference>
<keyword evidence="9" id="KW-0408">Iron</keyword>
<dbReference type="GO" id="GO:0046872">
    <property type="term" value="F:metal ion binding"/>
    <property type="evidence" value="ECO:0007669"/>
    <property type="project" value="UniProtKB-KW"/>
</dbReference>
<dbReference type="Proteomes" id="UP000188268">
    <property type="component" value="Unassembled WGS sequence"/>
</dbReference>
<evidence type="ECO:0000256" key="7">
    <source>
        <dbReference type="ARBA" id="ARBA00022723"/>
    </source>
</evidence>
<protein>
    <recommendedName>
        <fullName evidence="4">peroxidase</fullName>
        <ecNumber evidence="4">1.11.1.7</ecNumber>
    </recommendedName>
</protein>
<dbReference type="GO" id="GO:0006979">
    <property type="term" value="P:response to oxidative stress"/>
    <property type="evidence" value="ECO:0007669"/>
    <property type="project" value="InterPro"/>
</dbReference>
<comment type="similarity">
    <text evidence="10">Belongs to the peroxidase family.</text>
</comment>
<evidence type="ECO:0000256" key="6">
    <source>
        <dbReference type="ARBA" id="ARBA00022617"/>
    </source>
</evidence>
<dbReference type="PANTHER" id="PTHR31517:SF86">
    <property type="entry name" value="PEROXIDASE"/>
    <property type="match status" value="1"/>
</dbReference>
<dbReference type="GO" id="GO:0140825">
    <property type="term" value="F:lactoperoxidase activity"/>
    <property type="evidence" value="ECO:0007669"/>
    <property type="project" value="UniProtKB-EC"/>
</dbReference>
<keyword evidence="6" id="KW-0349">Heme</keyword>
<gene>
    <name evidence="12" type="ORF">CCACVL1_05697</name>
</gene>
<dbReference type="InterPro" id="IPR010255">
    <property type="entry name" value="Haem_peroxidase_sf"/>
</dbReference>
<evidence type="ECO:0000256" key="1">
    <source>
        <dbReference type="ARBA" id="ARBA00000189"/>
    </source>
</evidence>
<keyword evidence="5 12" id="KW-0575">Peroxidase</keyword>
<comment type="caution">
    <text evidence="12">The sequence shown here is derived from an EMBL/GenBank/DDBJ whole genome shotgun (WGS) entry which is preliminary data.</text>
</comment>
<keyword evidence="13" id="KW-1185">Reference proteome</keyword>
<comment type="cofactor">
    <cofactor evidence="2">
        <name>Ca(2+)</name>
        <dbReference type="ChEBI" id="CHEBI:29108"/>
    </cofactor>
</comment>
<dbReference type="OrthoDB" id="1735424at2759"/>
<dbReference type="InterPro" id="IPR002016">
    <property type="entry name" value="Haem_peroxidase"/>
</dbReference>
<comment type="cofactor">
    <cofactor evidence="3">
        <name>heme b</name>
        <dbReference type="ChEBI" id="CHEBI:60344"/>
    </cofactor>
</comment>
<evidence type="ECO:0000256" key="9">
    <source>
        <dbReference type="ARBA" id="ARBA00023004"/>
    </source>
</evidence>
<evidence type="ECO:0000256" key="5">
    <source>
        <dbReference type="ARBA" id="ARBA00022559"/>
    </source>
</evidence>